<dbReference type="OrthoDB" id="9792148at2"/>
<dbReference type="Gene3D" id="1.10.10.2840">
    <property type="entry name" value="PucR C-terminal helix-turn-helix domain"/>
    <property type="match status" value="1"/>
</dbReference>
<dbReference type="PANTHER" id="PTHR33744">
    <property type="entry name" value="CARBOHYDRATE DIACID REGULATOR"/>
    <property type="match status" value="1"/>
</dbReference>
<organism evidence="2 3">
    <name type="scientific">Latilactobacillus fuchuensis DSM 14340 = JCM 11249</name>
    <dbReference type="NCBI Taxonomy" id="1423747"/>
    <lineage>
        <taxon>Bacteria</taxon>
        <taxon>Bacillati</taxon>
        <taxon>Bacillota</taxon>
        <taxon>Bacilli</taxon>
        <taxon>Lactobacillales</taxon>
        <taxon>Lactobacillaceae</taxon>
        <taxon>Latilactobacillus</taxon>
    </lineage>
</organism>
<name>A0A0R1RYZ5_9LACO</name>
<dbReference type="Proteomes" id="UP000051264">
    <property type="component" value="Unassembled WGS sequence"/>
</dbReference>
<dbReference type="AlphaFoldDB" id="A0A0R1RYZ5"/>
<protein>
    <submittedName>
        <fullName evidence="2">Transcriptional regulator</fullName>
    </submittedName>
</protein>
<feature type="domain" description="PucR C-terminal helix-turn-helix" evidence="1">
    <location>
        <begin position="224"/>
        <end position="277"/>
    </location>
</feature>
<dbReference type="SUPFAM" id="SSF46689">
    <property type="entry name" value="Homeodomain-like"/>
    <property type="match status" value="1"/>
</dbReference>
<dbReference type="EMBL" id="AZEX01000016">
    <property type="protein sequence ID" value="KRL61566.1"/>
    <property type="molecule type" value="Genomic_DNA"/>
</dbReference>
<gene>
    <name evidence="2" type="ORF">FC69_GL000613</name>
</gene>
<dbReference type="InterPro" id="IPR009057">
    <property type="entry name" value="Homeodomain-like_sf"/>
</dbReference>
<dbReference type="PATRIC" id="fig|1423747.3.peg.626"/>
<sequence length="280" mass="32251">MITVNQLKAIYPTLKVNQTPEHDEADLALMVDDQWLSIPKATLSTSEQALLLSLACTVDNEHRPWYAFLWGQKKQVPTKRETSVRVLQFQVTFTDSSGQKAAWLEALQAYFVKPIDAFWLDEATGILIETQSDDSFETNFTGILQSLDAVFYTKTVFYIGHFWPVSVELPALFQMERQLFKQVQRSSVNTLAPSLFQSLIQQDRLYTPLIEALKTSLPTDSETLQMINTFFKYHGKLSQAAKALFIHRNTLVYRIDKFYKLTGFDLRNNYDLTLCHLIMN</sequence>
<accession>A0A0R1RYZ5</accession>
<evidence type="ECO:0000313" key="3">
    <source>
        <dbReference type="Proteomes" id="UP000051264"/>
    </source>
</evidence>
<evidence type="ECO:0000313" key="2">
    <source>
        <dbReference type="EMBL" id="KRL61566.1"/>
    </source>
</evidence>
<dbReference type="Pfam" id="PF13556">
    <property type="entry name" value="HTH_30"/>
    <property type="match status" value="1"/>
</dbReference>
<dbReference type="InterPro" id="IPR042070">
    <property type="entry name" value="PucR_C-HTH_sf"/>
</dbReference>
<dbReference type="RefSeq" id="WP_025083682.1">
    <property type="nucleotide sequence ID" value="NZ_AZEX01000016.1"/>
</dbReference>
<evidence type="ECO:0000259" key="1">
    <source>
        <dbReference type="Pfam" id="PF13556"/>
    </source>
</evidence>
<dbReference type="InterPro" id="IPR051448">
    <property type="entry name" value="CdaR-like_regulators"/>
</dbReference>
<dbReference type="eggNOG" id="COG2508">
    <property type="taxonomic scope" value="Bacteria"/>
</dbReference>
<reference evidence="2 3" key="1">
    <citation type="journal article" date="2015" name="Genome Announc.">
        <title>Expanding the biotechnology potential of lactobacilli through comparative genomics of 213 strains and associated genera.</title>
        <authorList>
            <person name="Sun Z."/>
            <person name="Harris H.M."/>
            <person name="McCann A."/>
            <person name="Guo C."/>
            <person name="Argimon S."/>
            <person name="Zhang W."/>
            <person name="Yang X."/>
            <person name="Jeffery I.B."/>
            <person name="Cooney J.C."/>
            <person name="Kagawa T.F."/>
            <person name="Liu W."/>
            <person name="Song Y."/>
            <person name="Salvetti E."/>
            <person name="Wrobel A."/>
            <person name="Rasinkangas P."/>
            <person name="Parkhill J."/>
            <person name="Rea M.C."/>
            <person name="O'Sullivan O."/>
            <person name="Ritari J."/>
            <person name="Douillard F.P."/>
            <person name="Paul Ross R."/>
            <person name="Yang R."/>
            <person name="Briner A.E."/>
            <person name="Felis G.E."/>
            <person name="de Vos W.M."/>
            <person name="Barrangou R."/>
            <person name="Klaenhammer T.R."/>
            <person name="Caufield P.W."/>
            <person name="Cui Y."/>
            <person name="Zhang H."/>
            <person name="O'Toole P.W."/>
        </authorList>
    </citation>
    <scope>NUCLEOTIDE SEQUENCE [LARGE SCALE GENOMIC DNA]</scope>
    <source>
        <strain evidence="2 3">DSM 14340</strain>
    </source>
</reference>
<dbReference type="InterPro" id="IPR025736">
    <property type="entry name" value="PucR_C-HTH_dom"/>
</dbReference>
<dbReference type="STRING" id="1423747.FC69_GL000613"/>
<proteinExistence type="predicted"/>
<comment type="caution">
    <text evidence="2">The sequence shown here is derived from an EMBL/GenBank/DDBJ whole genome shotgun (WGS) entry which is preliminary data.</text>
</comment>
<dbReference type="PANTHER" id="PTHR33744:SF15">
    <property type="entry name" value="CARBOHYDRATE DIACID REGULATOR"/>
    <property type="match status" value="1"/>
</dbReference>